<dbReference type="PANTHER" id="PTHR43267">
    <property type="entry name" value="TRNA THREONYLCARBAMOYLADENOSINE DEHYDRATASE"/>
    <property type="match status" value="1"/>
</dbReference>
<dbReference type="CDD" id="cd00755">
    <property type="entry name" value="YgdL_like"/>
    <property type="match status" value="1"/>
</dbReference>
<dbReference type="Gene3D" id="3.40.50.720">
    <property type="entry name" value="NAD(P)-binding Rossmann-like Domain"/>
    <property type="match status" value="1"/>
</dbReference>
<dbReference type="InterPro" id="IPR000594">
    <property type="entry name" value="ThiF_NAD_FAD-bd"/>
</dbReference>
<proteinExistence type="predicted"/>
<evidence type="ECO:0000313" key="2">
    <source>
        <dbReference type="EMBL" id="MQN01222.1"/>
    </source>
</evidence>
<sequence length="285" mass="31475">MQNQFSRTQMLLGAEAMDKLKAARVAIFGIGGVGGYVVESLARAGVGHFVLVDDDVVCLTNINRQILATVNTIGHPKVEIGKERILSINPHAEVETHKTFFLPENKDEFDFSKWDYVVDAVDTVTAKLLIIEEAQKAGIPVISCMGCGNRVDPTKLLITDIYKTVNDPLAKVMRRELRKRGVRKCTVLYSTETALTPIDDSEISCREHCVCPPNSPRSCSDRRAIPSSTPFVPPVAGIMIASKIATDIIGFDHAAREKSDLEKKLKKRELFRAGRALREKLAKAD</sequence>
<keyword evidence="3" id="KW-1185">Reference proteome</keyword>
<dbReference type="Proteomes" id="UP000460257">
    <property type="component" value="Unassembled WGS sequence"/>
</dbReference>
<dbReference type="GO" id="GO:0008641">
    <property type="term" value="F:ubiquitin-like modifier activating enzyme activity"/>
    <property type="evidence" value="ECO:0007669"/>
    <property type="project" value="InterPro"/>
</dbReference>
<dbReference type="PANTHER" id="PTHR43267:SF1">
    <property type="entry name" value="TRNA THREONYLCARBAMOYLADENOSINE DEHYDRATASE"/>
    <property type="match status" value="1"/>
</dbReference>
<dbReference type="EMBL" id="VOGC01000004">
    <property type="protein sequence ID" value="MQN01222.1"/>
    <property type="molecule type" value="Genomic_DNA"/>
</dbReference>
<dbReference type="GO" id="GO:0061503">
    <property type="term" value="F:tRNA threonylcarbamoyladenosine dehydratase"/>
    <property type="evidence" value="ECO:0007669"/>
    <property type="project" value="TreeGrafter"/>
</dbReference>
<gene>
    <name evidence="2" type="ORF">FRC54_04650</name>
</gene>
<dbReference type="AlphaFoldDB" id="A0A6N7IZL9"/>
<dbReference type="InterPro" id="IPR045886">
    <property type="entry name" value="ThiF/MoeB/HesA"/>
</dbReference>
<evidence type="ECO:0000313" key="3">
    <source>
        <dbReference type="Proteomes" id="UP000460257"/>
    </source>
</evidence>
<dbReference type="SUPFAM" id="SSF69572">
    <property type="entry name" value="Activating enzymes of the ubiquitin-like proteins"/>
    <property type="match status" value="1"/>
</dbReference>
<accession>A0A6N7IZL9</accession>
<evidence type="ECO:0000259" key="1">
    <source>
        <dbReference type="Pfam" id="PF00899"/>
    </source>
</evidence>
<protein>
    <submittedName>
        <fullName evidence="2">tRNA threonylcarbamoyladenosine dehydratase</fullName>
    </submittedName>
</protein>
<organism evidence="2 3">
    <name type="scientific">Candidatus Weimeria bifida</name>
    <dbReference type="NCBI Taxonomy" id="2599074"/>
    <lineage>
        <taxon>Bacteria</taxon>
        <taxon>Bacillati</taxon>
        <taxon>Bacillota</taxon>
        <taxon>Clostridia</taxon>
        <taxon>Lachnospirales</taxon>
        <taxon>Lachnospiraceae</taxon>
        <taxon>Candidatus Weimeria</taxon>
    </lineage>
</organism>
<dbReference type="GO" id="GO:0061504">
    <property type="term" value="P:cyclic threonylcarbamoyladenosine biosynthetic process"/>
    <property type="evidence" value="ECO:0007669"/>
    <property type="project" value="TreeGrafter"/>
</dbReference>
<dbReference type="Pfam" id="PF00899">
    <property type="entry name" value="ThiF"/>
    <property type="match status" value="1"/>
</dbReference>
<reference evidence="2" key="1">
    <citation type="journal article" date="2020" name="Appl. Environ. Microbiol.">
        <title>Medium-Chain Fatty Acid Synthesis by 'Candidatus Weimeria bifida' gen. nov., sp. nov., and 'Candidatus Pseudoramibacter fermentans' sp. nov.</title>
        <authorList>
            <person name="Scarborough M.J."/>
            <person name="Myers K.S."/>
            <person name="Donohue T.J."/>
            <person name="Noguera D.R."/>
        </authorList>
    </citation>
    <scope>NUCLEOTIDE SEQUENCE</scope>
    <source>
        <strain evidence="2">LCO1.1</strain>
    </source>
</reference>
<name>A0A6N7IZL9_9FIRM</name>
<feature type="domain" description="THIF-type NAD/FAD binding fold" evidence="1">
    <location>
        <begin position="7"/>
        <end position="251"/>
    </location>
</feature>
<comment type="caution">
    <text evidence="2">The sequence shown here is derived from an EMBL/GenBank/DDBJ whole genome shotgun (WGS) entry which is preliminary data.</text>
</comment>
<dbReference type="InterPro" id="IPR035985">
    <property type="entry name" value="Ubiquitin-activating_enz"/>
</dbReference>